<dbReference type="InterPro" id="IPR036844">
    <property type="entry name" value="Hint_dom_sf"/>
</dbReference>
<dbReference type="OrthoDB" id="6305173at2"/>
<evidence type="ECO:0000313" key="3">
    <source>
        <dbReference type="EMBL" id="SLN69293.1"/>
    </source>
</evidence>
<reference evidence="4" key="1">
    <citation type="submission" date="2017-03" db="EMBL/GenBank/DDBJ databases">
        <authorList>
            <person name="Rodrigo-Torres L."/>
            <person name="Arahal R.D."/>
            <person name="Lucena T."/>
        </authorList>
    </citation>
    <scope>NUCLEOTIDE SEQUENCE [LARGE SCALE GENOMIC DNA]</scope>
    <source>
        <strain evidence="4">CECT 7751</strain>
    </source>
</reference>
<sequence>MTDSQTEQAGEGSGTGPISGLGPGCMVLTVDGQMPIEWLAPGDRMITRDRGAQPVLHIARLRQMPDGSALPSPLTFHPGERGPQGELLESLRVAPGHRALIRRPEVETQFRAKEALARFCDISRRNRARPDPRMGGLTYHLIIMERHEIISAGSLWVESTNARMAAQLDLPPAVRRATRLFDEGQGPARPCLTREEALTLRQICPPDLSLLDLLAA</sequence>
<dbReference type="InterPro" id="IPR028992">
    <property type="entry name" value="Hedgehog/Intein_dom"/>
</dbReference>
<feature type="region of interest" description="Disordered" evidence="1">
    <location>
        <begin position="1"/>
        <end position="24"/>
    </location>
</feature>
<organism evidence="3 4">
    <name type="scientific">Pseudooceanicola marinus</name>
    <dbReference type="NCBI Taxonomy" id="396013"/>
    <lineage>
        <taxon>Bacteria</taxon>
        <taxon>Pseudomonadati</taxon>
        <taxon>Pseudomonadota</taxon>
        <taxon>Alphaproteobacteria</taxon>
        <taxon>Rhodobacterales</taxon>
        <taxon>Paracoccaceae</taxon>
        <taxon>Pseudooceanicola</taxon>
    </lineage>
</organism>
<evidence type="ECO:0000313" key="4">
    <source>
        <dbReference type="Proteomes" id="UP000193963"/>
    </source>
</evidence>
<proteinExistence type="predicted"/>
<dbReference type="AlphaFoldDB" id="A0A1X7A3B8"/>
<name>A0A1X7A3B8_9RHOB</name>
<feature type="compositionally biased region" description="Gly residues" evidence="1">
    <location>
        <begin position="11"/>
        <end position="23"/>
    </location>
</feature>
<feature type="domain" description="Hedgehog/Intein (Hint)" evidence="2">
    <location>
        <begin position="23"/>
        <end position="160"/>
    </location>
</feature>
<accession>A0A1X7A3B8</accession>
<gene>
    <name evidence="3" type="ORF">PSM7751_03670</name>
</gene>
<evidence type="ECO:0000259" key="2">
    <source>
        <dbReference type="Pfam" id="PF13403"/>
    </source>
</evidence>
<dbReference type="EMBL" id="FWFN01000008">
    <property type="protein sequence ID" value="SLN69293.1"/>
    <property type="molecule type" value="Genomic_DNA"/>
</dbReference>
<dbReference type="Pfam" id="PF13403">
    <property type="entry name" value="Hint_2"/>
    <property type="match status" value="1"/>
</dbReference>
<dbReference type="RefSeq" id="WP_085889682.1">
    <property type="nucleotide sequence ID" value="NZ_FWFN01000008.1"/>
</dbReference>
<dbReference type="SUPFAM" id="SSF51294">
    <property type="entry name" value="Hedgehog/intein (Hint) domain"/>
    <property type="match status" value="1"/>
</dbReference>
<keyword evidence="4" id="KW-1185">Reference proteome</keyword>
<evidence type="ECO:0000256" key="1">
    <source>
        <dbReference type="SAM" id="MobiDB-lite"/>
    </source>
</evidence>
<protein>
    <recommendedName>
        <fullName evidence="2">Hedgehog/Intein (Hint) domain-containing protein</fullName>
    </recommendedName>
</protein>
<dbReference type="Proteomes" id="UP000193963">
    <property type="component" value="Unassembled WGS sequence"/>
</dbReference>